<feature type="region of interest" description="Disordered" evidence="1">
    <location>
        <begin position="191"/>
        <end position="213"/>
    </location>
</feature>
<evidence type="ECO:0000313" key="2">
    <source>
        <dbReference type="EMBL" id="KAF5830324.1"/>
    </source>
</evidence>
<comment type="caution">
    <text evidence="2">The sequence shown here is derived from an EMBL/GenBank/DDBJ whole genome shotgun (WGS) entry which is preliminary data.</text>
</comment>
<dbReference type="Proteomes" id="UP000815325">
    <property type="component" value="Unassembled WGS sequence"/>
</dbReference>
<keyword evidence="3" id="KW-1185">Reference proteome</keyword>
<evidence type="ECO:0000313" key="3">
    <source>
        <dbReference type="Proteomes" id="UP000815325"/>
    </source>
</evidence>
<reference evidence="2" key="1">
    <citation type="submission" date="2017-08" db="EMBL/GenBank/DDBJ databases">
        <authorList>
            <person name="Polle J.E."/>
            <person name="Barry K."/>
            <person name="Cushman J."/>
            <person name="Schmutz J."/>
            <person name="Tran D."/>
            <person name="Hathwaick L.T."/>
            <person name="Yim W.C."/>
            <person name="Jenkins J."/>
            <person name="Mckie-Krisberg Z.M."/>
            <person name="Prochnik S."/>
            <person name="Lindquist E."/>
            <person name="Dockter R.B."/>
            <person name="Adam C."/>
            <person name="Molina H."/>
            <person name="Bunkerborg J."/>
            <person name="Jin E."/>
            <person name="Buchheim M."/>
            <person name="Magnuson J."/>
        </authorList>
    </citation>
    <scope>NUCLEOTIDE SEQUENCE</scope>
    <source>
        <strain evidence="2">CCAP 19/18</strain>
    </source>
</reference>
<organism evidence="2 3">
    <name type="scientific">Dunaliella salina</name>
    <name type="common">Green alga</name>
    <name type="synonym">Protococcus salinus</name>
    <dbReference type="NCBI Taxonomy" id="3046"/>
    <lineage>
        <taxon>Eukaryota</taxon>
        <taxon>Viridiplantae</taxon>
        <taxon>Chlorophyta</taxon>
        <taxon>core chlorophytes</taxon>
        <taxon>Chlorophyceae</taxon>
        <taxon>CS clade</taxon>
        <taxon>Chlamydomonadales</taxon>
        <taxon>Dunaliellaceae</taxon>
        <taxon>Dunaliella</taxon>
    </lineage>
</organism>
<accession>A0ABQ7G6W9</accession>
<dbReference type="EMBL" id="MU070056">
    <property type="protein sequence ID" value="KAF5830324.1"/>
    <property type="molecule type" value="Genomic_DNA"/>
</dbReference>
<feature type="compositionally biased region" description="Basic and acidic residues" evidence="1">
    <location>
        <begin position="191"/>
        <end position="200"/>
    </location>
</feature>
<protein>
    <submittedName>
        <fullName evidence="2">Uncharacterized protein</fullName>
    </submittedName>
</protein>
<sequence>MLPKPCRDIVAALSQHASAEEQTLYLLARDKILIGQESGRKSMFLFNGLLIDNQATELQWNYLKISMPETDEEWNLFDRQVDLVATMEEMHIGKEEEEVLGRLRETLSNQEKGQLWIKWTEALGRAPPLQPHPGLPSTSVLASVLHPLAGVGDRASEAVGGLLQRLHITGTHPAGPDTASTEVDPRLRAKAEEAEKKATVQKDATLPGELLQG</sequence>
<proteinExistence type="predicted"/>
<name>A0ABQ7G6W9_DUNSA</name>
<evidence type="ECO:0000256" key="1">
    <source>
        <dbReference type="SAM" id="MobiDB-lite"/>
    </source>
</evidence>
<gene>
    <name evidence="2" type="ORF">DUNSADRAFT_14755</name>
</gene>